<dbReference type="Pfam" id="PF06935">
    <property type="entry name" value="DUF1284"/>
    <property type="match status" value="1"/>
</dbReference>
<dbReference type="Proteomes" id="UP001597541">
    <property type="component" value="Unassembled WGS sequence"/>
</dbReference>
<comment type="caution">
    <text evidence="1">The sequence shown here is derived from an EMBL/GenBank/DDBJ whole genome shotgun (WGS) entry which is preliminary data.</text>
</comment>
<evidence type="ECO:0000313" key="2">
    <source>
        <dbReference type="Proteomes" id="UP001597541"/>
    </source>
</evidence>
<organism evidence="1 2">
    <name type="scientific">Paenibacillus gansuensis</name>
    <dbReference type="NCBI Taxonomy" id="306542"/>
    <lineage>
        <taxon>Bacteria</taxon>
        <taxon>Bacillati</taxon>
        <taxon>Bacillota</taxon>
        <taxon>Bacilli</taxon>
        <taxon>Bacillales</taxon>
        <taxon>Paenibacillaceae</taxon>
        <taxon>Paenibacillus</taxon>
    </lineage>
</organism>
<protein>
    <submittedName>
        <fullName evidence="1">DUF1284 domain-containing protein</fullName>
    </submittedName>
</protein>
<dbReference type="EMBL" id="JBHUME010000005">
    <property type="protein sequence ID" value="MFD2611704.1"/>
    <property type="molecule type" value="Genomic_DNA"/>
</dbReference>
<sequence>MKIHLRGHHLLCLLGFRGMGYSPGFAANMRNVYEQLRESPETEVTLVKGADDLCSCFPADQPNHCDTPGVHAKDDAILDRLGLTRGETLSWNSIVQKIRVSYVPEDIPVLCHSCPWQPYGVCERGLSLIVSGQDLPPLPAT</sequence>
<name>A0ABW5PB28_9BACL</name>
<proteinExistence type="predicted"/>
<gene>
    <name evidence="1" type="ORF">ACFSUF_04625</name>
</gene>
<dbReference type="InterPro" id="IPR009702">
    <property type="entry name" value="DUF1284"/>
</dbReference>
<reference evidence="2" key="1">
    <citation type="journal article" date="2019" name="Int. J. Syst. Evol. Microbiol.">
        <title>The Global Catalogue of Microorganisms (GCM) 10K type strain sequencing project: providing services to taxonomists for standard genome sequencing and annotation.</title>
        <authorList>
            <consortium name="The Broad Institute Genomics Platform"/>
            <consortium name="The Broad Institute Genome Sequencing Center for Infectious Disease"/>
            <person name="Wu L."/>
            <person name="Ma J."/>
        </authorList>
    </citation>
    <scope>NUCLEOTIDE SEQUENCE [LARGE SCALE GENOMIC DNA]</scope>
    <source>
        <strain evidence="2">KCTC 3950</strain>
    </source>
</reference>
<accession>A0ABW5PB28</accession>
<keyword evidence="2" id="KW-1185">Reference proteome</keyword>
<dbReference type="RefSeq" id="WP_377600602.1">
    <property type="nucleotide sequence ID" value="NZ_JBHUME010000005.1"/>
</dbReference>
<evidence type="ECO:0000313" key="1">
    <source>
        <dbReference type="EMBL" id="MFD2611704.1"/>
    </source>
</evidence>